<dbReference type="RefSeq" id="WP_115451075.1">
    <property type="nucleotide sequence ID" value="NZ_QNQT01000002.1"/>
</dbReference>
<sequence>MLIEIYTKILTPLLLQSGSKAAIKLENHHPESRLAGGKYSLSTHTITLYIEEIKEQCLQLFGSLVNLDLYIAVIFAHELGHAEDKALAILAERLEYATTEIERAKLSFLIEKRAWKYAEKLLQGTDRNFTKKIIFQSLRYYYEQIELQQGA</sequence>
<gene>
    <name evidence="1" type="ORF">DRW41_06025</name>
</gene>
<protein>
    <submittedName>
        <fullName evidence="1">Uncharacterized protein</fullName>
    </submittedName>
</protein>
<dbReference type="EMBL" id="QNQT01000002">
    <property type="protein sequence ID" value="RDU37401.1"/>
    <property type="molecule type" value="Genomic_DNA"/>
</dbReference>
<dbReference type="OrthoDB" id="2859043at2"/>
<name>A0A3D8GT20_9BACI</name>
<reference evidence="1 2" key="1">
    <citation type="submission" date="2018-07" db="EMBL/GenBank/DDBJ databases">
        <title>Bacillus sp. YLB-04 draft genome sequence.</title>
        <authorList>
            <person name="Yu L."/>
            <person name="Tang X."/>
        </authorList>
    </citation>
    <scope>NUCLEOTIDE SEQUENCE [LARGE SCALE GENOMIC DNA]</scope>
    <source>
        <strain evidence="1 2">YLB-04</strain>
    </source>
</reference>
<accession>A0A3D8GT20</accession>
<evidence type="ECO:0000313" key="2">
    <source>
        <dbReference type="Proteomes" id="UP000257144"/>
    </source>
</evidence>
<organism evidence="1 2">
    <name type="scientific">Neobacillus piezotolerans</name>
    <dbReference type="NCBI Taxonomy" id="2259171"/>
    <lineage>
        <taxon>Bacteria</taxon>
        <taxon>Bacillati</taxon>
        <taxon>Bacillota</taxon>
        <taxon>Bacilli</taxon>
        <taxon>Bacillales</taxon>
        <taxon>Bacillaceae</taxon>
        <taxon>Neobacillus</taxon>
    </lineage>
</organism>
<dbReference type="Proteomes" id="UP000257144">
    <property type="component" value="Unassembled WGS sequence"/>
</dbReference>
<evidence type="ECO:0000313" key="1">
    <source>
        <dbReference type="EMBL" id="RDU37401.1"/>
    </source>
</evidence>
<keyword evidence="2" id="KW-1185">Reference proteome</keyword>
<comment type="caution">
    <text evidence="1">The sequence shown here is derived from an EMBL/GenBank/DDBJ whole genome shotgun (WGS) entry which is preliminary data.</text>
</comment>
<dbReference type="AlphaFoldDB" id="A0A3D8GT20"/>
<proteinExistence type="predicted"/>